<feature type="transmembrane region" description="Helical" evidence="1">
    <location>
        <begin position="39"/>
        <end position="63"/>
    </location>
</feature>
<evidence type="ECO:0000313" key="2">
    <source>
        <dbReference type="EMBL" id="GFQ70059.1"/>
    </source>
</evidence>
<proteinExistence type="predicted"/>
<keyword evidence="3" id="KW-1185">Reference proteome</keyword>
<dbReference type="Proteomes" id="UP000887116">
    <property type="component" value="Unassembled WGS sequence"/>
</dbReference>
<gene>
    <name evidence="2" type="ORF">TNCT_292821</name>
</gene>
<keyword evidence="1" id="KW-0812">Transmembrane</keyword>
<organism evidence="2 3">
    <name type="scientific">Trichonephila clavata</name>
    <name type="common">Joro spider</name>
    <name type="synonym">Nephila clavata</name>
    <dbReference type="NCBI Taxonomy" id="2740835"/>
    <lineage>
        <taxon>Eukaryota</taxon>
        <taxon>Metazoa</taxon>
        <taxon>Ecdysozoa</taxon>
        <taxon>Arthropoda</taxon>
        <taxon>Chelicerata</taxon>
        <taxon>Arachnida</taxon>
        <taxon>Araneae</taxon>
        <taxon>Araneomorphae</taxon>
        <taxon>Entelegynae</taxon>
        <taxon>Araneoidea</taxon>
        <taxon>Nephilidae</taxon>
        <taxon>Trichonephila</taxon>
    </lineage>
</organism>
<sequence length="72" mass="8076">MLWLYNHSFSSDGDHDDDVHDGGHGAHGDVVMVPMVMVVMVPMVMMVMVPMVMVVMVPMMMVVMMPMMMMVS</sequence>
<evidence type="ECO:0000256" key="1">
    <source>
        <dbReference type="SAM" id="Phobius"/>
    </source>
</evidence>
<evidence type="ECO:0000313" key="3">
    <source>
        <dbReference type="Proteomes" id="UP000887116"/>
    </source>
</evidence>
<reference evidence="2" key="1">
    <citation type="submission" date="2020-07" db="EMBL/GenBank/DDBJ databases">
        <title>Multicomponent nature underlies the extraordinary mechanical properties of spider dragline silk.</title>
        <authorList>
            <person name="Kono N."/>
            <person name="Nakamura H."/>
            <person name="Mori M."/>
            <person name="Yoshida Y."/>
            <person name="Ohtoshi R."/>
            <person name="Malay A.D."/>
            <person name="Moran D.A.P."/>
            <person name="Tomita M."/>
            <person name="Numata K."/>
            <person name="Arakawa K."/>
        </authorList>
    </citation>
    <scope>NUCLEOTIDE SEQUENCE</scope>
</reference>
<keyword evidence="1" id="KW-1133">Transmembrane helix</keyword>
<keyword evidence="1" id="KW-0472">Membrane</keyword>
<name>A0A8X6GMK4_TRICU</name>
<dbReference type="EMBL" id="BMAO01020809">
    <property type="protein sequence ID" value="GFQ70059.1"/>
    <property type="molecule type" value="Genomic_DNA"/>
</dbReference>
<accession>A0A8X6GMK4</accession>
<comment type="caution">
    <text evidence="2">The sequence shown here is derived from an EMBL/GenBank/DDBJ whole genome shotgun (WGS) entry which is preliminary data.</text>
</comment>
<dbReference type="AlphaFoldDB" id="A0A8X6GMK4"/>
<protein>
    <submittedName>
        <fullName evidence="2">Uncharacterized protein</fullName>
    </submittedName>
</protein>